<dbReference type="Gene3D" id="3.40.50.1240">
    <property type="entry name" value="Phosphoglycerate mutase-like"/>
    <property type="match status" value="1"/>
</dbReference>
<sequence length="176" mass="18952">MTTPRPGGRRLVLLRHAKAEPAGGVSDELRPLAVTGRRQCVGVGQRLATSGLVPEQVLVSSAVRTRQTWDLVRQALGDIPEPELVVTDELYDAGPRDVMALVRRTDERVATVLVVGHEPTMSVAATLLADPTPPVGDLRELHAGLPTAGFAVLEVQEWVGVDRSALRLLEVVRSPH</sequence>
<reference evidence="2 3" key="1">
    <citation type="submission" date="2023-07" db="EMBL/GenBank/DDBJ databases">
        <title>Description of novel actinomycetes strains, isolated from tidal flat sediment.</title>
        <authorList>
            <person name="Lu C."/>
        </authorList>
    </citation>
    <scope>NUCLEOTIDE SEQUENCE [LARGE SCALE GENOMIC DNA]</scope>
    <source>
        <strain evidence="2 3">SYSU T00b441</strain>
    </source>
</reference>
<comment type="caution">
    <text evidence="2">The sequence shown here is derived from an EMBL/GenBank/DDBJ whole genome shotgun (WGS) entry which is preliminary data.</text>
</comment>
<dbReference type="RefSeq" id="WP_304601133.1">
    <property type="nucleotide sequence ID" value="NZ_JAUQYO010000001.1"/>
</dbReference>
<dbReference type="InterPro" id="IPR013078">
    <property type="entry name" value="His_Pase_superF_clade-1"/>
</dbReference>
<dbReference type="SUPFAM" id="SSF53254">
    <property type="entry name" value="Phosphoglycerate mutase-like"/>
    <property type="match status" value="1"/>
</dbReference>
<dbReference type="EMBL" id="JAUQYP010000001">
    <property type="protein sequence ID" value="MDO8107512.1"/>
    <property type="molecule type" value="Genomic_DNA"/>
</dbReference>
<dbReference type="InterPro" id="IPR029033">
    <property type="entry name" value="His_PPase_superfam"/>
</dbReference>
<organism evidence="2 3">
    <name type="scientific">Actinotalea lenta</name>
    <dbReference type="NCBI Taxonomy" id="3064654"/>
    <lineage>
        <taxon>Bacteria</taxon>
        <taxon>Bacillati</taxon>
        <taxon>Actinomycetota</taxon>
        <taxon>Actinomycetes</taxon>
        <taxon>Micrococcales</taxon>
        <taxon>Cellulomonadaceae</taxon>
        <taxon>Actinotalea</taxon>
    </lineage>
</organism>
<keyword evidence="1" id="KW-0378">Hydrolase</keyword>
<dbReference type="Proteomes" id="UP001232536">
    <property type="component" value="Unassembled WGS sequence"/>
</dbReference>
<proteinExistence type="predicted"/>
<gene>
    <name evidence="2" type="ORF">Q6348_09930</name>
</gene>
<evidence type="ECO:0000256" key="1">
    <source>
        <dbReference type="ARBA" id="ARBA00022801"/>
    </source>
</evidence>
<name>A0ABT9D9D2_9CELL</name>
<evidence type="ECO:0000313" key="2">
    <source>
        <dbReference type="EMBL" id="MDO8107512.1"/>
    </source>
</evidence>
<accession>A0ABT9D9D2</accession>
<keyword evidence="3" id="KW-1185">Reference proteome</keyword>
<evidence type="ECO:0000313" key="3">
    <source>
        <dbReference type="Proteomes" id="UP001232536"/>
    </source>
</evidence>
<dbReference type="PANTHER" id="PTHR20935:SF1">
    <property type="entry name" value="SLL1549 PROTEIN"/>
    <property type="match status" value="1"/>
</dbReference>
<dbReference type="InterPro" id="IPR051021">
    <property type="entry name" value="Mito_Ser/Thr_phosphatase"/>
</dbReference>
<dbReference type="Pfam" id="PF00300">
    <property type="entry name" value="His_Phos_1"/>
    <property type="match status" value="1"/>
</dbReference>
<protein>
    <submittedName>
        <fullName evidence="2">Histidine phosphatase family protein</fullName>
    </submittedName>
</protein>
<dbReference type="CDD" id="cd07067">
    <property type="entry name" value="HP_PGM_like"/>
    <property type="match status" value="1"/>
</dbReference>
<dbReference type="PANTHER" id="PTHR20935">
    <property type="entry name" value="PHOSPHOGLYCERATE MUTASE-RELATED"/>
    <property type="match status" value="1"/>
</dbReference>
<dbReference type="SMART" id="SM00855">
    <property type="entry name" value="PGAM"/>
    <property type="match status" value="1"/>
</dbReference>